<evidence type="ECO:0000256" key="4">
    <source>
        <dbReference type="ARBA" id="ARBA00022691"/>
    </source>
</evidence>
<dbReference type="InterPro" id="IPR001525">
    <property type="entry name" value="C5_MeTfrase"/>
</dbReference>
<sequence length="523" mass="58445">MQATTMTDTAATYPVVDVFAGPGGLGEGFCSLDDGKANPRFRSAASIEQDRFSFQTLHLRHFLRSFPRGEFPEDYYRYLRGEIPLEELYDLYPENRAHADRSALQISLGPQNHETVRKLISERLKSETRWALVGGPPCQAYSLVGRSRMMGDPEFEKDIRHFLYREYLQIIIDHAPPVFVMENVKGLLSAKVKGELVINRILADLTSPKAALGSTSNGLGYRLYSLSQDELPGLEAEPRLFLVRAEDYGVPQARHRMFIVGVRKDIRVVPGRLKPRKSPTLRQTIGNLPAIRSGLSKGGDSLTAWRNEIAGIDPAAVRLELNGHEYAGDLIDMMSIDLGRPLQKLNRRSTRYPAKPSAGHDVADSIHDPHLDFLDGHESRGHMASDLRRYAFASSFASITGRSPKLVDFPESLLPEHGNVALGREGKMFSDRFRVQLPEQPSTTITSHISKDGHYFIHYDPAQCRSLTVREAARLQTFPDNYKFQGPRTAQYHQVGNAVPPYLARQIAAIIAEVLDAMKDGAA</sequence>
<reference evidence="9 10" key="1">
    <citation type="journal article" date="2012" name="J. Bacteriol.">
        <title>Genome Sequence of Nitratireductor indicus Type Strain C115.</title>
        <authorList>
            <person name="Lai Q."/>
            <person name="Li G."/>
            <person name="Yu Z."/>
            <person name="Shao Z."/>
        </authorList>
    </citation>
    <scope>NUCLEOTIDE SEQUENCE [LARGE SCALE GENOMIC DNA]</scope>
    <source>
        <strain evidence="9 10">C115</strain>
    </source>
</reference>
<proteinExistence type="inferred from homology"/>
<dbReference type="GO" id="GO:0032259">
    <property type="term" value="P:methylation"/>
    <property type="evidence" value="ECO:0007669"/>
    <property type="project" value="UniProtKB-KW"/>
</dbReference>
<comment type="caution">
    <text evidence="9">The sequence shown here is derived from an EMBL/GenBank/DDBJ whole genome shotgun (WGS) entry which is preliminary data.</text>
</comment>
<keyword evidence="4 7" id="KW-0949">S-adenosyl-L-methionine</keyword>
<dbReference type="REBASE" id="57478">
    <property type="entry name" value="M.NinC115ORF10163P"/>
</dbReference>
<feature type="active site" evidence="7">
    <location>
        <position position="138"/>
    </location>
</feature>
<dbReference type="Proteomes" id="UP000007374">
    <property type="component" value="Unassembled WGS sequence"/>
</dbReference>
<dbReference type="Gene3D" id="3.40.50.150">
    <property type="entry name" value="Vaccinia Virus protein VP39"/>
    <property type="match status" value="1"/>
</dbReference>
<evidence type="ECO:0000256" key="3">
    <source>
        <dbReference type="ARBA" id="ARBA00022679"/>
    </source>
</evidence>
<dbReference type="GO" id="GO:0003677">
    <property type="term" value="F:DNA binding"/>
    <property type="evidence" value="ECO:0007669"/>
    <property type="project" value="TreeGrafter"/>
</dbReference>
<dbReference type="STRING" id="721133.SAMN05216176_10664"/>
<name>K2N4U8_9HYPH</name>
<comment type="catalytic activity">
    <reaction evidence="6">
        <text>a 2'-deoxycytidine in DNA + S-adenosyl-L-methionine = a 5-methyl-2'-deoxycytidine in DNA + S-adenosyl-L-homocysteine + H(+)</text>
        <dbReference type="Rhea" id="RHEA:13681"/>
        <dbReference type="Rhea" id="RHEA-COMP:11369"/>
        <dbReference type="Rhea" id="RHEA-COMP:11370"/>
        <dbReference type="ChEBI" id="CHEBI:15378"/>
        <dbReference type="ChEBI" id="CHEBI:57856"/>
        <dbReference type="ChEBI" id="CHEBI:59789"/>
        <dbReference type="ChEBI" id="CHEBI:85452"/>
        <dbReference type="ChEBI" id="CHEBI:85454"/>
        <dbReference type="EC" id="2.1.1.37"/>
    </reaction>
</comment>
<dbReference type="AlphaFoldDB" id="K2N4U8"/>
<dbReference type="Gene3D" id="3.90.120.10">
    <property type="entry name" value="DNA Methylase, subunit A, domain 2"/>
    <property type="match status" value="1"/>
</dbReference>
<dbReference type="PROSITE" id="PS51679">
    <property type="entry name" value="SAM_MT_C5"/>
    <property type="match status" value="1"/>
</dbReference>
<dbReference type="PANTHER" id="PTHR10629">
    <property type="entry name" value="CYTOSINE-SPECIFIC METHYLTRANSFERASE"/>
    <property type="match status" value="1"/>
</dbReference>
<evidence type="ECO:0000313" key="10">
    <source>
        <dbReference type="Proteomes" id="UP000007374"/>
    </source>
</evidence>
<dbReference type="eggNOG" id="COG0270">
    <property type="taxonomic scope" value="Bacteria"/>
</dbReference>
<dbReference type="PANTHER" id="PTHR10629:SF52">
    <property type="entry name" value="DNA (CYTOSINE-5)-METHYLTRANSFERASE 1"/>
    <property type="match status" value="1"/>
</dbReference>
<dbReference type="GO" id="GO:0003886">
    <property type="term" value="F:DNA (cytosine-5-)-methyltransferase activity"/>
    <property type="evidence" value="ECO:0007669"/>
    <property type="project" value="UniProtKB-EC"/>
</dbReference>
<evidence type="ECO:0000256" key="6">
    <source>
        <dbReference type="ARBA" id="ARBA00047422"/>
    </source>
</evidence>
<dbReference type="PATRIC" id="fig|1231190.3.peg.2124"/>
<dbReference type="InterPro" id="IPR029063">
    <property type="entry name" value="SAM-dependent_MTases_sf"/>
</dbReference>
<dbReference type="EMBL" id="AMSI01000006">
    <property type="protein sequence ID" value="EKF42418.1"/>
    <property type="molecule type" value="Genomic_DNA"/>
</dbReference>
<evidence type="ECO:0000256" key="2">
    <source>
        <dbReference type="ARBA" id="ARBA00022603"/>
    </source>
</evidence>
<dbReference type="PRINTS" id="PR00105">
    <property type="entry name" value="C5METTRFRASE"/>
</dbReference>
<dbReference type="EC" id="2.1.1.37" evidence="1"/>
<dbReference type="SUPFAM" id="SSF53335">
    <property type="entry name" value="S-adenosyl-L-methionine-dependent methyltransferases"/>
    <property type="match status" value="1"/>
</dbReference>
<dbReference type="GO" id="GO:0009307">
    <property type="term" value="P:DNA restriction-modification system"/>
    <property type="evidence" value="ECO:0007669"/>
    <property type="project" value="UniProtKB-KW"/>
</dbReference>
<dbReference type="InterPro" id="IPR050390">
    <property type="entry name" value="C5-Methyltransferase"/>
</dbReference>
<evidence type="ECO:0000256" key="1">
    <source>
        <dbReference type="ARBA" id="ARBA00011975"/>
    </source>
</evidence>
<protein>
    <recommendedName>
        <fullName evidence="1">DNA (cytosine-5-)-methyltransferase</fullName>
        <ecNumber evidence="1">2.1.1.37</ecNumber>
    </recommendedName>
</protein>
<keyword evidence="3 7" id="KW-0808">Transferase</keyword>
<evidence type="ECO:0000256" key="7">
    <source>
        <dbReference type="PROSITE-ProRule" id="PRU01016"/>
    </source>
</evidence>
<gene>
    <name evidence="9" type="ORF">NA8A_10163</name>
</gene>
<evidence type="ECO:0000313" key="9">
    <source>
        <dbReference type="EMBL" id="EKF42418.1"/>
    </source>
</evidence>
<organism evidence="9 10">
    <name type="scientific">Nitratireductor indicus C115</name>
    <dbReference type="NCBI Taxonomy" id="1231190"/>
    <lineage>
        <taxon>Bacteria</taxon>
        <taxon>Pseudomonadati</taxon>
        <taxon>Pseudomonadota</taxon>
        <taxon>Alphaproteobacteria</taxon>
        <taxon>Hyphomicrobiales</taxon>
        <taxon>Phyllobacteriaceae</taxon>
        <taxon>Nitratireductor</taxon>
    </lineage>
</organism>
<comment type="similarity">
    <text evidence="7 8">Belongs to the class I-like SAM-binding methyltransferase superfamily. C5-methyltransferase family.</text>
</comment>
<keyword evidence="10" id="KW-1185">Reference proteome</keyword>
<dbReference type="Pfam" id="PF00145">
    <property type="entry name" value="DNA_methylase"/>
    <property type="match status" value="1"/>
</dbReference>
<dbReference type="GO" id="GO:0044027">
    <property type="term" value="P:negative regulation of gene expression via chromosomal CpG island methylation"/>
    <property type="evidence" value="ECO:0007669"/>
    <property type="project" value="TreeGrafter"/>
</dbReference>
<evidence type="ECO:0000256" key="5">
    <source>
        <dbReference type="ARBA" id="ARBA00022747"/>
    </source>
</evidence>
<keyword evidence="5" id="KW-0680">Restriction system</keyword>
<keyword evidence="2 7" id="KW-0489">Methyltransferase</keyword>
<evidence type="ECO:0000256" key="8">
    <source>
        <dbReference type="RuleBase" id="RU000416"/>
    </source>
</evidence>
<dbReference type="NCBIfam" id="TIGR00675">
    <property type="entry name" value="dcm"/>
    <property type="match status" value="1"/>
</dbReference>
<accession>K2N4U8</accession>